<sequence>SSSPHMDNAVTEIFVFLSSIIAALDQFELLHFIQLCEGILFKLTVLFPQSPHLKNLFTASIIRNRCFCSLHISEAENDVYLHVKHLTALQVLNIFSSILSFISSLLKYLFFPSRRVPCPLTPSSYLVRDPHPCVPPTHLPRPSGPRATPPRPTPAPTAIRPRARTRLERRARSQLHTHSTYSSDCLVLSLALSLSYFLFALVYPDALAARDRCSESNGSSTALIHTYIYVRARAWERKGKEGKVEKEEGGETPEFLARKGLFPVIRPGKGSEGKQRLEAFEWFEDLLRLWQASQLVCLRRNIWIGYPDSRDEISAIKTEYKVPCNSETIYGSFEFIALLPVARRRRVAAINSGELRGIIRRKTSMAGINEALMTRKGTRDNTSALGLRHWKPEAPLEPSVISKVHPQVQGSVPSRFSMRATDISQNSRASEDSQNCHDVVSFVNTFTTKSLESYIVTGSCLTMIGDGRFFELFKYERSIDSVSFLDVYHGLEENSTVFSMWKISLGLIGHNLSGAVAGCVKISGPETLRNENGRNWERTRSLQVKQPTTPLRATRARAASWQLLKPRSRKALVYPDQTPSVSVCPTARGPLSLIHNYRARPGHEPSSKDTKGKLLARCAHLVRERPADGRQAEGALSALQSIRGESLSISYFVATVASLCMSFVERVLPPAEQMHVNIRGIEGRDEWLLSFRSCKQAAALGKINFPFHSAEWMEQGALLRDGFMGIESEEGCARLMRNNEFPGKQESAI</sequence>
<feature type="transmembrane region" description="Helical" evidence="2">
    <location>
        <begin position="185"/>
        <end position="203"/>
    </location>
</feature>
<evidence type="ECO:0000313" key="4">
    <source>
        <dbReference type="Proteomes" id="UP000250275"/>
    </source>
</evidence>
<organism evidence="3 4">
    <name type="scientific">Eufriesea mexicana</name>
    <dbReference type="NCBI Taxonomy" id="516756"/>
    <lineage>
        <taxon>Eukaryota</taxon>
        <taxon>Metazoa</taxon>
        <taxon>Ecdysozoa</taxon>
        <taxon>Arthropoda</taxon>
        <taxon>Hexapoda</taxon>
        <taxon>Insecta</taxon>
        <taxon>Pterygota</taxon>
        <taxon>Neoptera</taxon>
        <taxon>Endopterygota</taxon>
        <taxon>Hymenoptera</taxon>
        <taxon>Apocrita</taxon>
        <taxon>Aculeata</taxon>
        <taxon>Apoidea</taxon>
        <taxon>Anthophila</taxon>
        <taxon>Apidae</taxon>
        <taxon>Eufriesea</taxon>
    </lineage>
</organism>
<keyword evidence="2" id="KW-1133">Transmembrane helix</keyword>
<reference evidence="3 4" key="1">
    <citation type="submission" date="2015-07" db="EMBL/GenBank/DDBJ databases">
        <title>The genome of Eufriesea mexicana.</title>
        <authorList>
            <person name="Pan H."/>
            <person name="Kapheim K."/>
        </authorList>
    </citation>
    <scope>NUCLEOTIDE SEQUENCE [LARGE SCALE GENOMIC DNA]</scope>
    <source>
        <strain evidence="3">0111107269</strain>
        <tissue evidence="3">Whole body</tissue>
    </source>
</reference>
<feature type="transmembrane region" description="Helical" evidence="2">
    <location>
        <begin position="88"/>
        <end position="110"/>
    </location>
</feature>
<evidence type="ECO:0000256" key="2">
    <source>
        <dbReference type="SAM" id="Phobius"/>
    </source>
</evidence>
<protein>
    <submittedName>
        <fullName evidence="3">Uncharacterized protein</fullName>
    </submittedName>
</protein>
<keyword evidence="2" id="KW-0812">Transmembrane</keyword>
<keyword evidence="4" id="KW-1185">Reference proteome</keyword>
<dbReference type="Proteomes" id="UP000250275">
    <property type="component" value="Unassembled WGS sequence"/>
</dbReference>
<feature type="compositionally biased region" description="Pro residues" evidence="1">
    <location>
        <begin position="137"/>
        <end position="155"/>
    </location>
</feature>
<dbReference type="AlphaFoldDB" id="A0A310SAW3"/>
<evidence type="ECO:0000313" key="3">
    <source>
        <dbReference type="EMBL" id="OAD56464.1"/>
    </source>
</evidence>
<proteinExistence type="predicted"/>
<keyword evidence="2" id="KW-0472">Membrane</keyword>
<dbReference type="EMBL" id="KQ761906">
    <property type="protein sequence ID" value="OAD56464.1"/>
    <property type="molecule type" value="Genomic_DNA"/>
</dbReference>
<gene>
    <name evidence="3" type="ORF">WN48_03362</name>
</gene>
<feature type="region of interest" description="Disordered" evidence="1">
    <location>
        <begin position="137"/>
        <end position="164"/>
    </location>
</feature>
<evidence type="ECO:0000256" key="1">
    <source>
        <dbReference type="SAM" id="MobiDB-lite"/>
    </source>
</evidence>
<name>A0A310SAW3_9HYME</name>
<accession>A0A310SAW3</accession>
<feature type="non-terminal residue" evidence="3">
    <location>
        <position position="1"/>
    </location>
</feature>